<reference evidence="5 6" key="1">
    <citation type="journal article" date="2018" name="Front. Microbiol.">
        <title>Adaptation of the Freshwater Bloom-Forming Cyanobacterium Microcystis aeruginosa to Brackish Water Is Driven by Recent Horizontal Transfer of Sucrose Genes.</title>
        <authorList>
            <person name="Tanabe Y."/>
            <person name="Hodoki Y."/>
            <person name="Sano T."/>
            <person name="Tada K."/>
            <person name="Watanabe M.M."/>
        </authorList>
    </citation>
    <scope>NUCLEOTIDE SEQUENCE [LARGE SCALE GENOMIC DNA]</scope>
    <source>
        <strain evidence="5 6">Sj</strain>
    </source>
</reference>
<dbReference type="Pfam" id="PF03575">
    <property type="entry name" value="Peptidase_S51"/>
    <property type="match status" value="1"/>
</dbReference>
<keyword evidence="2" id="KW-0645">Protease</keyword>
<dbReference type="CDD" id="cd03145">
    <property type="entry name" value="GAT1_cyanophycinase"/>
    <property type="match status" value="1"/>
</dbReference>
<dbReference type="PANTHER" id="PTHR36175">
    <property type="entry name" value="CYANOPHYCINASE"/>
    <property type="match status" value="1"/>
</dbReference>
<dbReference type="AlphaFoldDB" id="A0A2Z6UW53"/>
<gene>
    <name evidence="5" type="ORF">MSj_03627</name>
</gene>
<evidence type="ECO:0000256" key="4">
    <source>
        <dbReference type="ARBA" id="ARBA00022825"/>
    </source>
</evidence>
<evidence type="ECO:0000313" key="6">
    <source>
        <dbReference type="Proteomes" id="UP000248272"/>
    </source>
</evidence>
<keyword evidence="4" id="KW-0720">Serine protease</keyword>
<accession>A0A2Z6UW53</accession>
<sequence>MPNNHDRDFHYSCRCGKANFQSVKHRSGILLIGGAEGGKLGEDQATKWLLNRAKGGNYLVLRFGDLGGQADWICDNYPSLVGSAAELSIDSRQAANHPDVIEYIRNADILFFAGGDQNQYEDLWESTKVETAINYLINDKKVPVAGTSAGMAILGDFYYAPTHEGVLSSEILNNPFHFNTKDFYRSDFIRVPFLKKVVTDTHLDRLNQDHPETRYGRLFGFLARNVQDNHNQLPAYAIGLEEGAFLAIDEHGIAKVYGNGTDKGQDAYFLQTNGTLPEQMEPDRPLIWNNNGQAVKVYRIAGTPSGSGKFDLKDWSSAAGGRWEYWYTKGGIAGFKRRVDSKSAEN</sequence>
<dbReference type="InterPro" id="IPR005320">
    <property type="entry name" value="Peptidase_S51"/>
</dbReference>
<evidence type="ECO:0000256" key="3">
    <source>
        <dbReference type="ARBA" id="ARBA00022801"/>
    </source>
</evidence>
<evidence type="ECO:0000256" key="2">
    <source>
        <dbReference type="ARBA" id="ARBA00022670"/>
    </source>
</evidence>
<keyword evidence="3" id="KW-0378">Hydrolase</keyword>
<dbReference type="EMBL" id="BDSG01000118">
    <property type="protein sequence ID" value="GBL12116.1"/>
    <property type="molecule type" value="Genomic_DNA"/>
</dbReference>
<dbReference type="SUPFAM" id="SSF52317">
    <property type="entry name" value="Class I glutamine amidotransferase-like"/>
    <property type="match status" value="1"/>
</dbReference>
<comment type="caution">
    <text evidence="5">The sequence shown here is derived from an EMBL/GenBank/DDBJ whole genome shotgun (WGS) entry which is preliminary data.</text>
</comment>
<evidence type="ECO:0000313" key="5">
    <source>
        <dbReference type="EMBL" id="GBL12116.1"/>
    </source>
</evidence>
<comment type="similarity">
    <text evidence="1">Belongs to the peptidase S51 family.</text>
</comment>
<evidence type="ECO:0000256" key="1">
    <source>
        <dbReference type="ARBA" id="ARBA00006534"/>
    </source>
</evidence>
<name>A0A2Z6UW53_MICAE</name>
<dbReference type="PANTHER" id="PTHR36175:SF1">
    <property type="entry name" value="CYANOPHYCINASE"/>
    <property type="match status" value="1"/>
</dbReference>
<dbReference type="GO" id="GO:0008236">
    <property type="term" value="F:serine-type peptidase activity"/>
    <property type="evidence" value="ECO:0007669"/>
    <property type="project" value="UniProtKB-KW"/>
</dbReference>
<proteinExistence type="inferred from homology"/>
<organism evidence="5 6">
    <name type="scientific">Microcystis aeruginosa Sj</name>
    <dbReference type="NCBI Taxonomy" id="1979544"/>
    <lineage>
        <taxon>Bacteria</taxon>
        <taxon>Bacillati</taxon>
        <taxon>Cyanobacteriota</taxon>
        <taxon>Cyanophyceae</taxon>
        <taxon>Oscillatoriophycideae</taxon>
        <taxon>Chroococcales</taxon>
        <taxon>Microcystaceae</taxon>
        <taxon>Microcystis</taxon>
    </lineage>
</organism>
<dbReference type="Gene3D" id="3.40.50.880">
    <property type="match status" value="1"/>
</dbReference>
<dbReference type="GO" id="GO:0006508">
    <property type="term" value="P:proteolysis"/>
    <property type="evidence" value="ECO:0007669"/>
    <property type="project" value="UniProtKB-KW"/>
</dbReference>
<dbReference type="InterPro" id="IPR029062">
    <property type="entry name" value="Class_I_gatase-like"/>
</dbReference>
<protein>
    <recommendedName>
        <fullName evidence="7">Cyanophycinase</fullName>
    </recommendedName>
</protein>
<dbReference type="RefSeq" id="WP_110580289.1">
    <property type="nucleotide sequence ID" value="NZ_BDSG01000118.1"/>
</dbReference>
<dbReference type="Proteomes" id="UP000248272">
    <property type="component" value="Unassembled WGS sequence"/>
</dbReference>
<evidence type="ECO:0008006" key="7">
    <source>
        <dbReference type="Google" id="ProtNLM"/>
    </source>
</evidence>